<dbReference type="PROSITE" id="PS50977">
    <property type="entry name" value="HTH_TETR_2"/>
    <property type="match status" value="1"/>
</dbReference>
<dbReference type="Gene3D" id="1.10.357.10">
    <property type="entry name" value="Tetracycline Repressor, domain 2"/>
    <property type="match status" value="1"/>
</dbReference>
<dbReference type="GO" id="GO:0003700">
    <property type="term" value="F:DNA-binding transcription factor activity"/>
    <property type="evidence" value="ECO:0007669"/>
    <property type="project" value="TreeGrafter"/>
</dbReference>
<dbReference type="Pfam" id="PF00440">
    <property type="entry name" value="TetR_N"/>
    <property type="match status" value="1"/>
</dbReference>
<dbReference type="SUPFAM" id="SSF46689">
    <property type="entry name" value="Homeodomain-like"/>
    <property type="match status" value="1"/>
</dbReference>
<evidence type="ECO:0000256" key="2">
    <source>
        <dbReference type="ARBA" id="ARBA00023125"/>
    </source>
</evidence>
<evidence type="ECO:0000259" key="5">
    <source>
        <dbReference type="PROSITE" id="PS50977"/>
    </source>
</evidence>
<evidence type="ECO:0000313" key="7">
    <source>
        <dbReference type="Proteomes" id="UP000535838"/>
    </source>
</evidence>
<dbReference type="PANTHER" id="PTHR30055:SF234">
    <property type="entry name" value="HTH-TYPE TRANSCRIPTIONAL REGULATOR BETI"/>
    <property type="match status" value="1"/>
</dbReference>
<keyword evidence="7" id="KW-1185">Reference proteome</keyword>
<keyword evidence="3" id="KW-0804">Transcription</keyword>
<gene>
    <name evidence="6" type="ORF">H7B67_02785</name>
</gene>
<name>A0A841STT2_9BACL</name>
<dbReference type="AlphaFoldDB" id="A0A841STT2"/>
<dbReference type="InterPro" id="IPR050109">
    <property type="entry name" value="HTH-type_TetR-like_transc_reg"/>
</dbReference>
<accession>A0A841STT2</accession>
<dbReference type="GO" id="GO:0000976">
    <property type="term" value="F:transcription cis-regulatory region binding"/>
    <property type="evidence" value="ECO:0007669"/>
    <property type="project" value="TreeGrafter"/>
</dbReference>
<evidence type="ECO:0000256" key="4">
    <source>
        <dbReference type="PROSITE-ProRule" id="PRU00335"/>
    </source>
</evidence>
<dbReference type="InterPro" id="IPR009057">
    <property type="entry name" value="Homeodomain-like_sf"/>
</dbReference>
<dbReference type="RefSeq" id="WP_185118276.1">
    <property type="nucleotide sequence ID" value="NZ_JACJVQ010000003.1"/>
</dbReference>
<dbReference type="Gene3D" id="1.10.10.60">
    <property type="entry name" value="Homeodomain-like"/>
    <property type="match status" value="1"/>
</dbReference>
<evidence type="ECO:0000313" key="6">
    <source>
        <dbReference type="EMBL" id="MBB6633037.1"/>
    </source>
</evidence>
<feature type="domain" description="HTH tetR-type" evidence="5">
    <location>
        <begin position="9"/>
        <end position="69"/>
    </location>
</feature>
<evidence type="ECO:0000256" key="3">
    <source>
        <dbReference type="ARBA" id="ARBA00023163"/>
    </source>
</evidence>
<organism evidence="6 7">
    <name type="scientific">Cohnella thailandensis</name>
    <dbReference type="NCBI Taxonomy" id="557557"/>
    <lineage>
        <taxon>Bacteria</taxon>
        <taxon>Bacillati</taxon>
        <taxon>Bacillota</taxon>
        <taxon>Bacilli</taxon>
        <taxon>Bacillales</taxon>
        <taxon>Paenibacillaceae</taxon>
        <taxon>Cohnella</taxon>
    </lineage>
</organism>
<proteinExistence type="predicted"/>
<dbReference type="PRINTS" id="PR00455">
    <property type="entry name" value="HTHTETR"/>
</dbReference>
<feature type="DNA-binding region" description="H-T-H motif" evidence="4">
    <location>
        <begin position="32"/>
        <end position="51"/>
    </location>
</feature>
<protein>
    <submittedName>
        <fullName evidence="6">TetR/AcrR family transcriptional regulator</fullName>
    </submittedName>
</protein>
<keyword evidence="2 4" id="KW-0238">DNA-binding</keyword>
<comment type="caution">
    <text evidence="6">The sequence shown here is derived from an EMBL/GenBank/DDBJ whole genome shotgun (WGS) entry which is preliminary data.</text>
</comment>
<dbReference type="Proteomes" id="UP000535838">
    <property type="component" value="Unassembled WGS sequence"/>
</dbReference>
<dbReference type="InterPro" id="IPR023772">
    <property type="entry name" value="DNA-bd_HTH_TetR-type_CS"/>
</dbReference>
<keyword evidence="1" id="KW-0805">Transcription regulation</keyword>
<reference evidence="6 7" key="1">
    <citation type="submission" date="2020-08" db="EMBL/GenBank/DDBJ databases">
        <title>Cohnella phylogeny.</title>
        <authorList>
            <person name="Dunlap C."/>
        </authorList>
    </citation>
    <scope>NUCLEOTIDE SEQUENCE [LARGE SCALE GENOMIC DNA]</scope>
    <source>
        <strain evidence="6 7">DSM 25241</strain>
    </source>
</reference>
<sequence length="173" mass="19675">MAKDSATSVNRKSEILSAAIEVFAETGYYRATTAMVAERAKISQPYVFRFFPSKEALLLSALEVSWERIVGSFRQVVQSAAPENMEKELIVAYERIMEEHRNEILLQMQAQTIAEETIRESMRGGFREVREIVLEAFRGAGIEKPEERTFLFLARGMLCNVADAIDMPELKMT</sequence>
<evidence type="ECO:0000256" key="1">
    <source>
        <dbReference type="ARBA" id="ARBA00023015"/>
    </source>
</evidence>
<dbReference type="PROSITE" id="PS01081">
    <property type="entry name" value="HTH_TETR_1"/>
    <property type="match status" value="1"/>
</dbReference>
<dbReference type="PANTHER" id="PTHR30055">
    <property type="entry name" value="HTH-TYPE TRANSCRIPTIONAL REGULATOR RUTR"/>
    <property type="match status" value="1"/>
</dbReference>
<dbReference type="InterPro" id="IPR001647">
    <property type="entry name" value="HTH_TetR"/>
</dbReference>
<dbReference type="EMBL" id="JACJVQ010000003">
    <property type="protein sequence ID" value="MBB6633037.1"/>
    <property type="molecule type" value="Genomic_DNA"/>
</dbReference>